<evidence type="ECO:0000259" key="1">
    <source>
        <dbReference type="PROSITE" id="PS50035"/>
    </source>
</evidence>
<dbReference type="InterPro" id="IPR025202">
    <property type="entry name" value="PLD-like_dom"/>
</dbReference>
<dbReference type="GO" id="GO:0030572">
    <property type="term" value="F:phosphatidyltransferase activity"/>
    <property type="evidence" value="ECO:0007669"/>
    <property type="project" value="UniProtKB-ARBA"/>
</dbReference>
<feature type="domain" description="PLD phosphodiesterase" evidence="1">
    <location>
        <begin position="441"/>
        <end position="464"/>
    </location>
</feature>
<dbReference type="Pfam" id="PF13091">
    <property type="entry name" value="PLDc_2"/>
    <property type="match status" value="2"/>
</dbReference>
<dbReference type="PROSITE" id="PS50035">
    <property type="entry name" value="PLD"/>
    <property type="match status" value="2"/>
</dbReference>
<sequence length="590" mass="66056">MVVLSRILAIHRPAVAVVGRCGGRIGARILWGLVILSGVSLRAQSDEPSLLAAMTTVNISSEADDPSRGNRVLNLENGYEALALRVHLIRQARRSIELQTFIWTNDEVGRLMIYELVEAARRGVKVRVIADHMVSDQNPEVGAFLATANPNLEVRHYRPVMERLKPSLWQQATSAMFGFHGINQRMHNKLMVVDGAVMLTGGRNIENTYFNHSPGMNFRDREVMAVGPVVRLAEASFEEYWAFRHVVPSAELKDVATVMQSGRFPRYETRSDYDFGGYFEEIDQAADDADQMRTLFWHQLRPVDRVEFLADDPGKGLGLFDKASRTTKALRQRVGEAQREVTVQSPYLILSGSARKLARVLRRQNPAISLRVSTNSYASTDNILAYSANYRLRSQYVEKLGLEVFEFKPHPDSLPELFPEFDAMAQRAETQGKKAAPFFCLHAKSLVVDDRVSFVGSYNMDPRSVSLNTEVGLIIEDEAFARELRAQIERDMEPGNSWVIARREYPLGLDTVNGLISGLLALGPVDPWPIQNTSSFELKPGTDPVPTNHPEFYQRYRDTGIFPGASGAVTSKEILTRIYKAVGASLTPIM</sequence>
<name>A0AAE9ZVY1_9BACT</name>
<dbReference type="Gene3D" id="3.30.870.10">
    <property type="entry name" value="Endonuclease Chain A"/>
    <property type="match status" value="2"/>
</dbReference>
<evidence type="ECO:0000313" key="2">
    <source>
        <dbReference type="EMBL" id="WED63473.1"/>
    </source>
</evidence>
<organism evidence="2 3">
    <name type="scientific">Synoicihabitans lomoniglobus</name>
    <dbReference type="NCBI Taxonomy" id="2909285"/>
    <lineage>
        <taxon>Bacteria</taxon>
        <taxon>Pseudomonadati</taxon>
        <taxon>Verrucomicrobiota</taxon>
        <taxon>Opitutia</taxon>
        <taxon>Opitutales</taxon>
        <taxon>Opitutaceae</taxon>
        <taxon>Synoicihabitans</taxon>
    </lineage>
</organism>
<dbReference type="InterPro" id="IPR001736">
    <property type="entry name" value="PLipase_D/transphosphatidylase"/>
</dbReference>
<reference evidence="2" key="1">
    <citation type="submission" date="2023-03" db="EMBL/GenBank/DDBJ databases">
        <title>Lomoglobus Profundus gen. nov., sp. nov., a novel member of the phylum Verrucomicrobia, isolated from deep-marine sediment of South China Sea.</title>
        <authorList>
            <person name="Ahmad T."/>
            <person name="Ishaq S.E."/>
            <person name="Wang F."/>
        </authorList>
    </citation>
    <scope>NUCLEOTIDE SEQUENCE</scope>
    <source>
        <strain evidence="2">LMO-M01</strain>
    </source>
</reference>
<proteinExistence type="predicted"/>
<dbReference type="Proteomes" id="UP001218638">
    <property type="component" value="Chromosome"/>
</dbReference>
<dbReference type="SUPFAM" id="SSF56024">
    <property type="entry name" value="Phospholipase D/nuclease"/>
    <property type="match status" value="2"/>
</dbReference>
<dbReference type="AlphaFoldDB" id="A0AAE9ZVY1"/>
<dbReference type="PANTHER" id="PTHR21248">
    <property type="entry name" value="CARDIOLIPIN SYNTHASE"/>
    <property type="match status" value="1"/>
</dbReference>
<dbReference type="CDD" id="cd09111">
    <property type="entry name" value="PLDc_ymdC_like_1"/>
    <property type="match status" value="1"/>
</dbReference>
<protein>
    <submittedName>
        <fullName evidence="2">Phospholipase D family protein</fullName>
    </submittedName>
</protein>
<dbReference type="CDD" id="cd09113">
    <property type="entry name" value="PLDc_ymdC_like_2"/>
    <property type="match status" value="1"/>
</dbReference>
<dbReference type="GO" id="GO:0032049">
    <property type="term" value="P:cardiolipin biosynthetic process"/>
    <property type="evidence" value="ECO:0007669"/>
    <property type="project" value="UniProtKB-ARBA"/>
</dbReference>
<dbReference type="EMBL" id="CP119075">
    <property type="protein sequence ID" value="WED63473.1"/>
    <property type="molecule type" value="Genomic_DNA"/>
</dbReference>
<dbReference type="PANTHER" id="PTHR21248:SF12">
    <property type="entry name" value="CARDIOLIPIN SYNTHASE C"/>
    <property type="match status" value="1"/>
</dbReference>
<accession>A0AAE9ZVY1</accession>
<evidence type="ECO:0000313" key="3">
    <source>
        <dbReference type="Proteomes" id="UP001218638"/>
    </source>
</evidence>
<dbReference type="SMART" id="SM00155">
    <property type="entry name" value="PLDc"/>
    <property type="match status" value="2"/>
</dbReference>
<dbReference type="KEGG" id="slom:PXH66_14125"/>
<dbReference type="RefSeq" id="WP_330929149.1">
    <property type="nucleotide sequence ID" value="NZ_CP119075.1"/>
</dbReference>
<feature type="domain" description="PLD phosphodiesterase" evidence="1">
    <location>
        <begin position="182"/>
        <end position="209"/>
    </location>
</feature>
<gene>
    <name evidence="2" type="ORF">PXH66_14125</name>
</gene>
<keyword evidence="3" id="KW-1185">Reference proteome</keyword>